<evidence type="ECO:0000256" key="1">
    <source>
        <dbReference type="SAM" id="Phobius"/>
    </source>
</evidence>
<reference evidence="2 3" key="1">
    <citation type="submission" date="2019-03" db="EMBL/GenBank/DDBJ databases">
        <title>Bacteriophages that Target Cytolytic Enterococcus faecalis Reduce Features of Ethanol-induced Liver Disease.</title>
        <authorList>
            <person name="Fouts D.E."/>
            <person name="Duan Y."/>
            <person name="White R.C."/>
            <person name="Nguyen K."/>
            <person name="Singh I."/>
            <person name="Schnabl B."/>
        </authorList>
    </citation>
    <scope>NUCLEOTIDE SEQUENCE [LARGE SCALE GENOMIC DNA]</scope>
</reference>
<name>A0A4D6DT91_9CAUD</name>
<dbReference type="GeneID" id="56214604"/>
<dbReference type="KEGG" id="vg:56214604"/>
<keyword evidence="3" id="KW-1185">Reference proteome</keyword>
<dbReference type="RefSeq" id="YP_009909033.1">
    <property type="nucleotide sequence ID" value="NC_049940.1"/>
</dbReference>
<evidence type="ECO:0000313" key="2">
    <source>
        <dbReference type="EMBL" id="QBZ69587.1"/>
    </source>
</evidence>
<accession>A0A4D6DT91</accession>
<organism evidence="2 3">
    <name type="scientific">Enterococcus phage vB_EfaP_Ef7.4</name>
    <dbReference type="NCBI Taxonomy" id="2546620"/>
    <lineage>
        <taxon>Viruses</taxon>
        <taxon>Duplodnaviria</taxon>
        <taxon>Heunggongvirae</taxon>
        <taxon>Uroviricota</taxon>
        <taxon>Caudoviricetes</taxon>
        <taxon>Rountreeviridae</taxon>
        <taxon>Sarlesvirinae</taxon>
        <taxon>Copernicusvirus</taxon>
        <taxon>Copernicusvirus Ef74</taxon>
    </lineage>
</organism>
<dbReference type="Proteomes" id="UP000297119">
    <property type="component" value="Segment"/>
</dbReference>
<feature type="transmembrane region" description="Helical" evidence="1">
    <location>
        <begin position="37"/>
        <end position="57"/>
    </location>
</feature>
<protein>
    <submittedName>
        <fullName evidence="2">Uncharacterized protein</fullName>
    </submittedName>
</protein>
<evidence type="ECO:0000313" key="3">
    <source>
        <dbReference type="Proteomes" id="UP000297119"/>
    </source>
</evidence>
<sequence>MKWEIIFIWLLVIIMNFLTVIGVYYDVTGNNFNSSTIIVTLVVVFLDVFVFYTYFIMEGDL</sequence>
<keyword evidence="1" id="KW-0472">Membrane</keyword>
<dbReference type="EMBL" id="MK721198">
    <property type="protein sequence ID" value="QBZ69587.1"/>
    <property type="molecule type" value="Genomic_DNA"/>
</dbReference>
<keyword evidence="1" id="KW-1133">Transmembrane helix</keyword>
<proteinExistence type="predicted"/>
<feature type="transmembrane region" description="Helical" evidence="1">
    <location>
        <begin position="6"/>
        <end position="25"/>
    </location>
</feature>
<keyword evidence="1" id="KW-0812">Transmembrane</keyword>